<reference evidence="12" key="1">
    <citation type="journal article" date="2020" name="J Insects Food Feed">
        <title>The yellow mealworm (Tenebrio molitor) genome: a resource for the emerging insects as food and feed industry.</title>
        <authorList>
            <person name="Eriksson T."/>
            <person name="Andere A."/>
            <person name="Kelstrup H."/>
            <person name="Emery V."/>
            <person name="Picard C."/>
        </authorList>
    </citation>
    <scope>NUCLEOTIDE SEQUENCE</scope>
    <source>
        <strain evidence="12">Stoneville</strain>
        <tissue evidence="12">Whole head</tissue>
    </source>
</reference>
<dbReference type="GO" id="GO:0006367">
    <property type="term" value="P:transcription initiation at RNA polymerase II promoter"/>
    <property type="evidence" value="ECO:0007669"/>
    <property type="project" value="TreeGrafter"/>
</dbReference>
<dbReference type="PROSITE" id="PS00466">
    <property type="entry name" value="ZF_TFIIS_1"/>
    <property type="match status" value="1"/>
</dbReference>
<dbReference type="InterPro" id="IPR034012">
    <property type="entry name" value="Zn_ribbon_RPB9_C"/>
</dbReference>
<sequence length="429" mass="47818">MPRTAYTLTAGSPEGGRRRSTHRLWLGLRGLIRGAPASSTHHGRLRWGTRTLNRKTNATRTTRATSRACLAVSTNGRRCLFRRGADFAGAVRAGTWRAAGAASGTRPRRRDRNEGNKELIWRAVTGGGDGGRVPTACVVRGPAAQSYRELLERSGVAGSPENRGGGRTRPGAGHATELVRAAPPSSSFLRRPTSIDDAIQEAAGRGARANWHRRARLICPVFSITCLIAAEVTSFSPQNCAFRFFAELRDPEKLVYRRATRRCFQCCAVQCLHIHHKPTKKCRNLPGTIPTARAPDSSGSDSVRNGKPCSSKKLTSKSHVRCFSNNMLYPKEDKENKILMYACRNCDYKQHADSKCIYVNKIMHEIDELTHIVADVISDPTLPRTEDHHCPECNHREAVFFQAQTRRAEEEMRLYYVCTNPLCAHRWTE</sequence>
<dbReference type="Proteomes" id="UP000719412">
    <property type="component" value="Unassembled WGS sequence"/>
</dbReference>
<evidence type="ECO:0000313" key="12">
    <source>
        <dbReference type="EMBL" id="KAH0817422.1"/>
    </source>
</evidence>
<comment type="subcellular location">
    <subcellularLocation>
        <location evidence="1">Nucleus</location>
        <location evidence="1">Nucleolus</location>
    </subcellularLocation>
</comment>
<dbReference type="Pfam" id="PF01096">
    <property type="entry name" value="Zn_ribbon_TFIIS"/>
    <property type="match status" value="1"/>
</dbReference>
<evidence type="ECO:0000256" key="10">
    <source>
        <dbReference type="SAM" id="MobiDB-lite"/>
    </source>
</evidence>
<name>A0A8J6HND7_TENMO</name>
<evidence type="ECO:0000256" key="3">
    <source>
        <dbReference type="ARBA" id="ARBA00022723"/>
    </source>
</evidence>
<keyword evidence="2 9" id="KW-0240">DNA-directed RNA polymerase</keyword>
<dbReference type="Pfam" id="PF02150">
    <property type="entry name" value="Zn_ribbon_RPB9"/>
    <property type="match status" value="1"/>
</dbReference>
<dbReference type="InterPro" id="IPR001529">
    <property type="entry name" value="Zn_ribbon_RPB9"/>
</dbReference>
<keyword evidence="7" id="KW-0539">Nucleus</keyword>
<dbReference type="SUPFAM" id="SSF57783">
    <property type="entry name" value="Zinc beta-ribbon"/>
    <property type="match status" value="2"/>
</dbReference>
<dbReference type="PROSITE" id="PS51133">
    <property type="entry name" value="ZF_TFIIS_2"/>
    <property type="match status" value="1"/>
</dbReference>
<evidence type="ECO:0000256" key="4">
    <source>
        <dbReference type="ARBA" id="ARBA00022771"/>
    </source>
</evidence>
<dbReference type="AlphaFoldDB" id="A0A8J6HND7"/>
<keyword evidence="5" id="KW-0862">Zinc</keyword>
<evidence type="ECO:0000256" key="7">
    <source>
        <dbReference type="ARBA" id="ARBA00023242"/>
    </source>
</evidence>
<dbReference type="PANTHER" id="PTHR11239:SF1">
    <property type="entry name" value="DNA-DIRECTED RNA POLYMERASE II SUBUNIT RPB9"/>
    <property type="match status" value="1"/>
</dbReference>
<dbReference type="GO" id="GO:0008270">
    <property type="term" value="F:zinc ion binding"/>
    <property type="evidence" value="ECO:0007669"/>
    <property type="project" value="UniProtKB-KW"/>
</dbReference>
<dbReference type="Gene3D" id="2.20.25.10">
    <property type="match status" value="2"/>
</dbReference>
<dbReference type="SMART" id="SM00440">
    <property type="entry name" value="ZnF_C2C2"/>
    <property type="match status" value="1"/>
</dbReference>
<dbReference type="PANTHER" id="PTHR11239">
    <property type="entry name" value="DNA-DIRECTED RNA POLYMERASE"/>
    <property type="match status" value="1"/>
</dbReference>
<proteinExistence type="inferred from homology"/>
<evidence type="ECO:0000256" key="2">
    <source>
        <dbReference type="ARBA" id="ARBA00022478"/>
    </source>
</evidence>
<comment type="similarity">
    <text evidence="9">Belongs to the archaeal rpoM/eukaryotic RPA12/RPB9/RPC11 RNA polymerase family.</text>
</comment>
<gene>
    <name evidence="12" type="ORF">GEV33_005369</name>
</gene>
<dbReference type="GO" id="GO:0001193">
    <property type="term" value="P:maintenance of transcriptional fidelity during transcription elongation by RNA polymerase II"/>
    <property type="evidence" value="ECO:0007669"/>
    <property type="project" value="TreeGrafter"/>
</dbReference>
<evidence type="ECO:0000256" key="8">
    <source>
        <dbReference type="PROSITE-ProRule" id="PRU00472"/>
    </source>
</evidence>
<evidence type="ECO:0000256" key="6">
    <source>
        <dbReference type="ARBA" id="ARBA00023163"/>
    </source>
</evidence>
<comment type="caution">
    <text evidence="12">The sequence shown here is derived from an EMBL/GenBank/DDBJ whole genome shotgun (WGS) entry which is preliminary data.</text>
</comment>
<feature type="domain" description="TFIIS-type" evidence="11">
    <location>
        <begin position="386"/>
        <end position="428"/>
    </location>
</feature>
<dbReference type="GO" id="GO:0005665">
    <property type="term" value="C:RNA polymerase II, core complex"/>
    <property type="evidence" value="ECO:0007669"/>
    <property type="project" value="TreeGrafter"/>
</dbReference>
<keyword evidence="13" id="KW-1185">Reference proteome</keyword>
<dbReference type="FunFam" id="2.20.25.10:FF:000004">
    <property type="entry name" value="DNA-directed RNA polymerase subunit"/>
    <property type="match status" value="1"/>
</dbReference>
<dbReference type="InterPro" id="IPR001222">
    <property type="entry name" value="Znf_TFIIS"/>
</dbReference>
<keyword evidence="3 9" id="KW-0479">Metal-binding</keyword>
<organism evidence="12 13">
    <name type="scientific">Tenebrio molitor</name>
    <name type="common">Yellow mealworm beetle</name>
    <dbReference type="NCBI Taxonomy" id="7067"/>
    <lineage>
        <taxon>Eukaryota</taxon>
        <taxon>Metazoa</taxon>
        <taxon>Ecdysozoa</taxon>
        <taxon>Arthropoda</taxon>
        <taxon>Hexapoda</taxon>
        <taxon>Insecta</taxon>
        <taxon>Pterygota</taxon>
        <taxon>Neoptera</taxon>
        <taxon>Endopterygota</taxon>
        <taxon>Coleoptera</taxon>
        <taxon>Polyphaga</taxon>
        <taxon>Cucujiformia</taxon>
        <taxon>Tenebrionidae</taxon>
        <taxon>Tenebrio</taxon>
    </lineage>
</organism>
<feature type="region of interest" description="Disordered" evidence="10">
    <location>
        <begin position="152"/>
        <end position="191"/>
    </location>
</feature>
<dbReference type="GO" id="GO:0003899">
    <property type="term" value="F:DNA-directed RNA polymerase activity"/>
    <property type="evidence" value="ECO:0007669"/>
    <property type="project" value="InterPro"/>
</dbReference>
<protein>
    <recommendedName>
        <fullName evidence="11">TFIIS-type domain-containing protein</fullName>
    </recommendedName>
</protein>
<keyword evidence="4 8" id="KW-0863">Zinc-finger</keyword>
<evidence type="ECO:0000256" key="9">
    <source>
        <dbReference type="RuleBase" id="RU003474"/>
    </source>
</evidence>
<feature type="region of interest" description="Disordered" evidence="10">
    <location>
        <begin position="293"/>
        <end position="312"/>
    </location>
</feature>
<evidence type="ECO:0000256" key="5">
    <source>
        <dbReference type="ARBA" id="ARBA00022833"/>
    </source>
</evidence>
<dbReference type="GO" id="GO:0006283">
    <property type="term" value="P:transcription-coupled nucleotide-excision repair"/>
    <property type="evidence" value="ECO:0007669"/>
    <property type="project" value="TreeGrafter"/>
</dbReference>
<evidence type="ECO:0000259" key="11">
    <source>
        <dbReference type="PROSITE" id="PS51133"/>
    </source>
</evidence>
<dbReference type="SMART" id="SM00661">
    <property type="entry name" value="RPOL9"/>
    <property type="match status" value="1"/>
</dbReference>
<evidence type="ECO:0000256" key="1">
    <source>
        <dbReference type="ARBA" id="ARBA00004604"/>
    </source>
</evidence>
<dbReference type="GO" id="GO:0003676">
    <property type="term" value="F:nucleic acid binding"/>
    <property type="evidence" value="ECO:0007669"/>
    <property type="project" value="InterPro"/>
</dbReference>
<dbReference type="EMBL" id="JABDTM020019526">
    <property type="protein sequence ID" value="KAH0817422.1"/>
    <property type="molecule type" value="Genomic_DNA"/>
</dbReference>
<evidence type="ECO:0000313" key="13">
    <source>
        <dbReference type="Proteomes" id="UP000719412"/>
    </source>
</evidence>
<dbReference type="CDD" id="cd10508">
    <property type="entry name" value="Zn-ribbon_RPB9"/>
    <property type="match status" value="1"/>
</dbReference>
<dbReference type="InterPro" id="IPR012164">
    <property type="entry name" value="Rpa12/Rpb9/Rpc10/TFS"/>
</dbReference>
<dbReference type="GO" id="GO:0005730">
    <property type="term" value="C:nucleolus"/>
    <property type="evidence" value="ECO:0007669"/>
    <property type="project" value="UniProtKB-SubCell"/>
</dbReference>
<reference evidence="12" key="2">
    <citation type="submission" date="2021-08" db="EMBL/GenBank/DDBJ databases">
        <authorList>
            <person name="Eriksson T."/>
        </authorList>
    </citation>
    <scope>NUCLEOTIDE SEQUENCE</scope>
    <source>
        <strain evidence="12">Stoneville</strain>
        <tissue evidence="12">Whole head</tissue>
    </source>
</reference>
<keyword evidence="6 9" id="KW-0804">Transcription</keyword>
<accession>A0A8J6HND7</accession>